<dbReference type="SUPFAM" id="SSF54637">
    <property type="entry name" value="Thioesterase/thiol ester dehydrase-isomerase"/>
    <property type="match status" value="1"/>
</dbReference>
<sequence>MALVHEPSEGRLAFQLAYGDTDTVGIAYFDIYYRWMERCYSTWLYSKGIRSGQMVDDLGIVTVGISSGCRYLDTVKVFDEIVCQAVSEHIGTSSYAVGFEFTRGDQLVTKGQMVFAARNPDDFSKAAIPERLLKALHSLPEPRFDVKV</sequence>
<dbReference type="Gene3D" id="3.10.129.10">
    <property type="entry name" value="Hotdog Thioesterase"/>
    <property type="match status" value="1"/>
</dbReference>
<dbReference type="STRING" id="1111738.GCA_000427905_01086"/>
<reference evidence="2" key="2">
    <citation type="submission" date="2018-05" db="EMBL/GenBank/DDBJ databases">
        <authorList>
            <person name="Moura L."/>
            <person name="Setubal J.C."/>
        </authorList>
    </citation>
    <scope>NUCLEOTIDE SEQUENCE</scope>
    <source>
        <strain evidence="2">ZC4RG45</strain>
    </source>
</reference>
<organism evidence="3">
    <name type="scientific">Thermocrispum agreste</name>
    <dbReference type="NCBI Taxonomy" id="37925"/>
    <lineage>
        <taxon>Bacteria</taxon>
        <taxon>Bacillati</taxon>
        <taxon>Actinomycetota</taxon>
        <taxon>Actinomycetes</taxon>
        <taxon>Pseudonocardiales</taxon>
        <taxon>Pseudonocardiaceae</taxon>
        <taxon>Thermocrispum</taxon>
    </lineage>
</organism>
<dbReference type="Proteomes" id="UP000249324">
    <property type="component" value="Unassembled WGS sequence"/>
</dbReference>
<accession>A0A2W4LZ96</accession>
<dbReference type="Pfam" id="PF03061">
    <property type="entry name" value="4HBT"/>
    <property type="match status" value="1"/>
</dbReference>
<reference evidence="3" key="1">
    <citation type="submission" date="2018-05" db="EMBL/GenBank/DDBJ databases">
        <authorList>
            <person name="Lanie J.A."/>
            <person name="Ng W.-L."/>
            <person name="Kazmierczak K.M."/>
            <person name="Andrzejewski T.M."/>
            <person name="Davidsen T.M."/>
            <person name="Wayne K.J."/>
            <person name="Tettelin H."/>
            <person name="Glass J.I."/>
            <person name="Rusch D."/>
            <person name="Podicherti R."/>
            <person name="Tsui H.-C.T."/>
            <person name="Winkler M.E."/>
        </authorList>
    </citation>
    <scope>NUCLEOTIDE SEQUENCE</scope>
    <source>
        <strain evidence="3">ZC4RG45</strain>
    </source>
</reference>
<comment type="caution">
    <text evidence="3">The sequence shown here is derived from an EMBL/GenBank/DDBJ whole genome shotgun (WGS) entry which is preliminary data.</text>
</comment>
<dbReference type="EMBL" id="QGUI02000015">
    <property type="protein sequence ID" value="MFO7191088.1"/>
    <property type="molecule type" value="Genomic_DNA"/>
</dbReference>
<feature type="domain" description="Thioesterase" evidence="1">
    <location>
        <begin position="32"/>
        <end position="108"/>
    </location>
</feature>
<dbReference type="InterPro" id="IPR006683">
    <property type="entry name" value="Thioestr_dom"/>
</dbReference>
<dbReference type="EMBL" id="QGUI01000052">
    <property type="protein sequence ID" value="PZN00897.1"/>
    <property type="molecule type" value="Genomic_DNA"/>
</dbReference>
<evidence type="ECO:0000259" key="1">
    <source>
        <dbReference type="Pfam" id="PF03061"/>
    </source>
</evidence>
<protein>
    <submittedName>
        <fullName evidence="2">Hotdog domain-containing protein</fullName>
    </submittedName>
    <submittedName>
        <fullName evidence="3">Thioesterase</fullName>
    </submittedName>
</protein>
<gene>
    <name evidence="2" type="ORF">DIU77_002450</name>
    <name evidence="3" type="ORF">DIU77_02410</name>
</gene>
<evidence type="ECO:0000313" key="2">
    <source>
        <dbReference type="EMBL" id="MFO7191088.1"/>
    </source>
</evidence>
<reference evidence="2 4" key="3">
    <citation type="journal article" date="2021" name="BMC Genomics">
        <title>Genome-resolved metagenome and metatranscriptome analyses of thermophilic composting reveal key bacterial players and their metabolic interactions.</title>
        <authorList>
            <person name="Braga L.P.P."/>
            <person name="Pereira R.V."/>
            <person name="Martins L.F."/>
            <person name="Moura L.M.S."/>
            <person name="Sanchez F.B."/>
            <person name="Patane J.S.L."/>
            <person name="da Silva A.M."/>
            <person name="Setubal J.C."/>
        </authorList>
    </citation>
    <scope>NUCLEOTIDE SEQUENCE [LARGE SCALE GENOMIC DNA]</scope>
    <source>
        <strain evidence="2">ZC4RG45</strain>
    </source>
</reference>
<reference evidence="2" key="4">
    <citation type="submission" date="2023-08" db="EMBL/GenBank/DDBJ databases">
        <authorList>
            <person name="Guima S.E.S."/>
            <person name="Martins L.F."/>
            <person name="Silva A.M."/>
            <person name="Setubal J.C."/>
        </authorList>
    </citation>
    <scope>NUCLEOTIDE SEQUENCE</scope>
    <source>
        <strain evidence="2">ZC4RG45</strain>
    </source>
</reference>
<name>A0A2W4LZ96_9PSEU</name>
<evidence type="ECO:0000313" key="4">
    <source>
        <dbReference type="Proteomes" id="UP000249324"/>
    </source>
</evidence>
<dbReference type="InterPro" id="IPR029069">
    <property type="entry name" value="HotDog_dom_sf"/>
</dbReference>
<evidence type="ECO:0000313" key="3">
    <source>
        <dbReference type="EMBL" id="PZN00897.1"/>
    </source>
</evidence>
<proteinExistence type="predicted"/>
<dbReference type="CDD" id="cd00586">
    <property type="entry name" value="4HBT"/>
    <property type="match status" value="1"/>
</dbReference>
<dbReference type="AlphaFoldDB" id="A0A2W4LZ96"/>